<gene>
    <name evidence="2" type="ORF">B296_00024556</name>
</gene>
<evidence type="ECO:0000256" key="1">
    <source>
        <dbReference type="SAM" id="MobiDB-lite"/>
    </source>
</evidence>
<evidence type="ECO:0000313" key="3">
    <source>
        <dbReference type="Proteomes" id="UP000287651"/>
    </source>
</evidence>
<proteinExistence type="predicted"/>
<dbReference type="Proteomes" id="UP000287651">
    <property type="component" value="Unassembled WGS sequence"/>
</dbReference>
<feature type="region of interest" description="Disordered" evidence="1">
    <location>
        <begin position="1"/>
        <end position="103"/>
    </location>
</feature>
<feature type="compositionally biased region" description="Basic and acidic residues" evidence="1">
    <location>
        <begin position="81"/>
        <end position="103"/>
    </location>
</feature>
<dbReference type="EMBL" id="AMZH03002334">
    <property type="protein sequence ID" value="RRT75940.1"/>
    <property type="molecule type" value="Genomic_DNA"/>
</dbReference>
<feature type="compositionally biased region" description="Basic residues" evidence="1">
    <location>
        <begin position="68"/>
        <end position="80"/>
    </location>
</feature>
<protein>
    <submittedName>
        <fullName evidence="2">Uncharacterized protein</fullName>
    </submittedName>
</protein>
<dbReference type="AlphaFoldDB" id="A0A427AIA9"/>
<feature type="compositionally biased region" description="Basic and acidic residues" evidence="1">
    <location>
        <begin position="36"/>
        <end position="45"/>
    </location>
</feature>
<name>A0A427AIA9_ENSVE</name>
<evidence type="ECO:0000313" key="2">
    <source>
        <dbReference type="EMBL" id="RRT75940.1"/>
    </source>
</evidence>
<comment type="caution">
    <text evidence="2">The sequence shown here is derived from an EMBL/GenBank/DDBJ whole genome shotgun (WGS) entry which is preliminary data.</text>
</comment>
<sequence length="115" mass="13374">MKTSTTFPYRSKSGKRSSAVVPSDPRMDTSVVNIDQKQRDGEGVKWEVPTEADVENEKGVGIPDVRRSRSPKVRHDRRRREKDLESTDRVSKERSRDGSRKWGKRYKWEKVADNL</sequence>
<reference evidence="2 3" key="1">
    <citation type="journal article" date="2014" name="Agronomy (Basel)">
        <title>A Draft Genome Sequence for Ensete ventricosum, the Drought-Tolerant Tree Against Hunger.</title>
        <authorList>
            <person name="Harrison J."/>
            <person name="Moore K.A."/>
            <person name="Paszkiewicz K."/>
            <person name="Jones T."/>
            <person name="Grant M."/>
            <person name="Ambacheew D."/>
            <person name="Muzemil S."/>
            <person name="Studholme D.J."/>
        </authorList>
    </citation>
    <scope>NUCLEOTIDE SEQUENCE [LARGE SCALE GENOMIC DNA]</scope>
</reference>
<accession>A0A427AIA9</accession>
<organism evidence="2 3">
    <name type="scientific">Ensete ventricosum</name>
    <name type="common">Abyssinian banana</name>
    <name type="synonym">Musa ensete</name>
    <dbReference type="NCBI Taxonomy" id="4639"/>
    <lineage>
        <taxon>Eukaryota</taxon>
        <taxon>Viridiplantae</taxon>
        <taxon>Streptophyta</taxon>
        <taxon>Embryophyta</taxon>
        <taxon>Tracheophyta</taxon>
        <taxon>Spermatophyta</taxon>
        <taxon>Magnoliopsida</taxon>
        <taxon>Liliopsida</taxon>
        <taxon>Zingiberales</taxon>
        <taxon>Musaceae</taxon>
        <taxon>Ensete</taxon>
    </lineage>
</organism>